<accession>A0A545T8E2</accession>
<evidence type="ECO:0000256" key="1">
    <source>
        <dbReference type="ARBA" id="ARBA00009437"/>
    </source>
</evidence>
<dbReference type="Pfam" id="PF03466">
    <property type="entry name" value="LysR_substrate"/>
    <property type="match status" value="1"/>
</dbReference>
<dbReference type="OrthoDB" id="5721010at2"/>
<sequence>MVNYQCLSFRNTRTGRTYPWYVTEAGKTRSQLLNSYFEAVLRAAKAGMGVSQMPGYLAKKAIDAGELEEVLAAFRPPNTEFHALYLERRLLSPRIRVFIDFLVEYRFAKHVYVF</sequence>
<dbReference type="PANTHER" id="PTHR30537:SF5">
    <property type="entry name" value="HTH-TYPE TRANSCRIPTIONAL ACTIVATOR TTDR-RELATED"/>
    <property type="match status" value="1"/>
</dbReference>
<evidence type="ECO:0000313" key="3">
    <source>
        <dbReference type="EMBL" id="TQV73477.1"/>
    </source>
</evidence>
<keyword evidence="4" id="KW-1185">Reference proteome</keyword>
<dbReference type="SUPFAM" id="SSF53850">
    <property type="entry name" value="Periplasmic binding protein-like II"/>
    <property type="match status" value="1"/>
</dbReference>
<dbReference type="Gene3D" id="3.40.190.10">
    <property type="entry name" value="Periplasmic binding protein-like II"/>
    <property type="match status" value="2"/>
</dbReference>
<dbReference type="AlphaFoldDB" id="A0A545T8E2"/>
<comment type="similarity">
    <text evidence="1">Belongs to the LysR transcriptional regulatory family.</text>
</comment>
<evidence type="ECO:0000313" key="4">
    <source>
        <dbReference type="Proteomes" id="UP000319732"/>
    </source>
</evidence>
<gene>
    <name evidence="3" type="ORF">FKG94_17400</name>
</gene>
<feature type="domain" description="LysR substrate-binding" evidence="2">
    <location>
        <begin position="31"/>
        <end position="104"/>
    </location>
</feature>
<dbReference type="Proteomes" id="UP000319732">
    <property type="component" value="Unassembled WGS sequence"/>
</dbReference>
<name>A0A545T8E2_9GAMM</name>
<dbReference type="InterPro" id="IPR005119">
    <property type="entry name" value="LysR_subst-bd"/>
</dbReference>
<dbReference type="InterPro" id="IPR058163">
    <property type="entry name" value="LysR-type_TF_proteobact-type"/>
</dbReference>
<dbReference type="EMBL" id="VHSG01000018">
    <property type="protein sequence ID" value="TQV73477.1"/>
    <property type="molecule type" value="Genomic_DNA"/>
</dbReference>
<comment type="caution">
    <text evidence="3">The sequence shown here is derived from an EMBL/GenBank/DDBJ whole genome shotgun (WGS) entry which is preliminary data.</text>
</comment>
<proteinExistence type="inferred from homology"/>
<organism evidence="3 4">
    <name type="scientific">Exilibacterium tricleocarpae</name>
    <dbReference type="NCBI Taxonomy" id="2591008"/>
    <lineage>
        <taxon>Bacteria</taxon>
        <taxon>Pseudomonadati</taxon>
        <taxon>Pseudomonadota</taxon>
        <taxon>Gammaproteobacteria</taxon>
        <taxon>Cellvibrionales</taxon>
        <taxon>Cellvibrionaceae</taxon>
        <taxon>Exilibacterium</taxon>
    </lineage>
</organism>
<protein>
    <recommendedName>
        <fullName evidence="2">LysR substrate-binding domain-containing protein</fullName>
    </recommendedName>
</protein>
<evidence type="ECO:0000259" key="2">
    <source>
        <dbReference type="Pfam" id="PF03466"/>
    </source>
</evidence>
<dbReference type="PANTHER" id="PTHR30537">
    <property type="entry name" value="HTH-TYPE TRANSCRIPTIONAL REGULATOR"/>
    <property type="match status" value="1"/>
</dbReference>
<reference evidence="3 4" key="1">
    <citation type="submission" date="2019-06" db="EMBL/GenBank/DDBJ databases">
        <title>Whole genome sequence for Cellvibrionaceae sp. R142.</title>
        <authorList>
            <person name="Wang G."/>
        </authorList>
    </citation>
    <scope>NUCLEOTIDE SEQUENCE [LARGE SCALE GENOMIC DNA]</scope>
    <source>
        <strain evidence="3 4">R142</strain>
    </source>
</reference>